<evidence type="ECO:0000313" key="3">
    <source>
        <dbReference type="EMBL" id="RWZ68642.1"/>
    </source>
</evidence>
<dbReference type="Proteomes" id="UP000288603">
    <property type="component" value="Unassembled WGS sequence"/>
</dbReference>
<keyword evidence="2" id="KW-0812">Transmembrane</keyword>
<dbReference type="EMBL" id="RZNC01000001">
    <property type="protein sequence ID" value="RWZ68642.1"/>
    <property type="molecule type" value="Genomic_DNA"/>
</dbReference>
<accession>A0A444QGD2</accession>
<reference evidence="3 4" key="1">
    <citation type="submission" date="2018-12" db="EMBL/GenBank/DDBJ databases">
        <authorList>
            <person name="Li F."/>
        </authorList>
    </citation>
    <scope>NUCLEOTIDE SEQUENCE [LARGE SCALE GENOMIC DNA]</scope>
    <source>
        <strain evidence="3 4">8H24J-4-2</strain>
    </source>
</reference>
<organism evidence="3 4">
    <name type="scientific">Labedella populi</name>
    <dbReference type="NCBI Taxonomy" id="2498850"/>
    <lineage>
        <taxon>Bacteria</taxon>
        <taxon>Bacillati</taxon>
        <taxon>Actinomycetota</taxon>
        <taxon>Actinomycetes</taxon>
        <taxon>Micrococcales</taxon>
        <taxon>Microbacteriaceae</taxon>
        <taxon>Labedella</taxon>
    </lineage>
</organism>
<proteinExistence type="predicted"/>
<evidence type="ECO:0000256" key="2">
    <source>
        <dbReference type="SAM" id="Phobius"/>
    </source>
</evidence>
<dbReference type="AlphaFoldDB" id="A0A444QGD2"/>
<evidence type="ECO:0000256" key="1">
    <source>
        <dbReference type="SAM" id="MobiDB-lite"/>
    </source>
</evidence>
<keyword evidence="4" id="KW-1185">Reference proteome</keyword>
<dbReference type="RefSeq" id="WP_128497907.1">
    <property type="nucleotide sequence ID" value="NZ_RZNC01000001.1"/>
</dbReference>
<keyword evidence="2" id="KW-0472">Membrane</keyword>
<feature type="region of interest" description="Disordered" evidence="1">
    <location>
        <begin position="1"/>
        <end position="22"/>
    </location>
</feature>
<feature type="transmembrane region" description="Helical" evidence="2">
    <location>
        <begin position="27"/>
        <end position="48"/>
    </location>
</feature>
<protein>
    <submittedName>
        <fullName evidence="3">Uncharacterized protein</fullName>
    </submittedName>
</protein>
<evidence type="ECO:0000313" key="4">
    <source>
        <dbReference type="Proteomes" id="UP000288603"/>
    </source>
</evidence>
<gene>
    <name evidence="3" type="ORF">ELQ92_05435</name>
</gene>
<name>A0A444QGD2_9MICO</name>
<sequence length="73" mass="7788">MASAVSGHAAVDAFGSRPPLPVRPPRALAVFWMIAGAAGWIVSFLLYLEYFADYLLIAVTAQLRLGVLQSLIG</sequence>
<comment type="caution">
    <text evidence="3">The sequence shown here is derived from an EMBL/GenBank/DDBJ whole genome shotgun (WGS) entry which is preliminary data.</text>
</comment>
<keyword evidence="2" id="KW-1133">Transmembrane helix</keyword>